<organism evidence="1 2">
    <name type="scientific">Piscirickettsia litoralis</name>
    <dbReference type="NCBI Taxonomy" id="1891921"/>
    <lineage>
        <taxon>Bacteria</taxon>
        <taxon>Pseudomonadati</taxon>
        <taxon>Pseudomonadota</taxon>
        <taxon>Gammaproteobacteria</taxon>
        <taxon>Thiotrichales</taxon>
        <taxon>Piscirickettsiaceae</taxon>
        <taxon>Piscirickettsia</taxon>
    </lineage>
</organism>
<protein>
    <recommendedName>
        <fullName evidence="3">GGDEF domain-containing protein</fullName>
    </recommendedName>
</protein>
<dbReference type="EMBL" id="MDTU01000001">
    <property type="protein sequence ID" value="ODN43069.1"/>
    <property type="molecule type" value="Genomic_DNA"/>
</dbReference>
<reference evidence="1 2" key="1">
    <citation type="submission" date="2016-08" db="EMBL/GenBank/DDBJ databases">
        <title>Draft genome sequence of Candidatus Piscirickettsia litoralis, from seawater.</title>
        <authorList>
            <person name="Wan X."/>
            <person name="Lee A.J."/>
            <person name="Hou S."/>
            <person name="Donachie S.P."/>
        </authorList>
    </citation>
    <scope>NUCLEOTIDE SEQUENCE [LARGE SCALE GENOMIC DNA]</scope>
    <source>
        <strain evidence="1 2">Y2</strain>
    </source>
</reference>
<sequence length="68" mass="7902">MYEIQQRTHKGWENAWVNHSKLARHYDSSQSAFSALQKLITEQSYAVLLGDIDGFYAEDYRVSPEFSS</sequence>
<comment type="caution">
    <text evidence="1">The sequence shown here is derived from an EMBL/GenBank/DDBJ whole genome shotgun (WGS) entry which is preliminary data.</text>
</comment>
<name>A0ABX3A2G2_9GAMM</name>
<gene>
    <name evidence="1" type="ORF">BGC07_09270</name>
</gene>
<evidence type="ECO:0008006" key="3">
    <source>
        <dbReference type="Google" id="ProtNLM"/>
    </source>
</evidence>
<evidence type="ECO:0000313" key="1">
    <source>
        <dbReference type="EMBL" id="ODN43069.1"/>
    </source>
</evidence>
<evidence type="ECO:0000313" key="2">
    <source>
        <dbReference type="Proteomes" id="UP000094329"/>
    </source>
</evidence>
<proteinExistence type="predicted"/>
<dbReference type="RefSeq" id="WP_069312867.1">
    <property type="nucleotide sequence ID" value="NZ_MDTU01000001.1"/>
</dbReference>
<accession>A0ABX3A2G2</accession>
<keyword evidence="2" id="KW-1185">Reference proteome</keyword>
<dbReference type="Proteomes" id="UP000094329">
    <property type="component" value="Unassembled WGS sequence"/>
</dbReference>